<protein>
    <submittedName>
        <fullName evidence="1">Uncharacterized protein</fullName>
    </submittedName>
</protein>
<keyword evidence="2" id="KW-1185">Reference proteome</keyword>
<dbReference type="Proteomes" id="UP000095358">
    <property type="component" value="Unassembled WGS sequence"/>
</dbReference>
<dbReference type="AlphaFoldDB" id="A0A1E5RK40"/>
<dbReference type="OrthoDB" id="10488026at2759"/>
<name>A0A1E5RK40_HANUV</name>
<comment type="caution">
    <text evidence="1">The sequence shown here is derived from an EMBL/GenBank/DDBJ whole genome shotgun (WGS) entry which is preliminary data.</text>
</comment>
<gene>
    <name evidence="1" type="ORF">AWRI3580_g3113</name>
</gene>
<organism evidence="1 2">
    <name type="scientific">Hanseniaspora uvarum</name>
    <name type="common">Yeast</name>
    <name type="synonym">Kloeckera apiculata</name>
    <dbReference type="NCBI Taxonomy" id="29833"/>
    <lineage>
        <taxon>Eukaryota</taxon>
        <taxon>Fungi</taxon>
        <taxon>Dikarya</taxon>
        <taxon>Ascomycota</taxon>
        <taxon>Saccharomycotina</taxon>
        <taxon>Saccharomycetes</taxon>
        <taxon>Saccharomycodales</taxon>
        <taxon>Saccharomycodaceae</taxon>
        <taxon>Hanseniaspora</taxon>
    </lineage>
</organism>
<evidence type="ECO:0000313" key="2">
    <source>
        <dbReference type="Proteomes" id="UP000095358"/>
    </source>
</evidence>
<proteinExistence type="predicted"/>
<sequence>MATEDYEIITKILDCDGMASILVQYPVILDKLRNENNAELKAVNKPIICTISRNKVQKLEAGDRPLNTTLSSEAIKSIYYITPNPKNLGGTNFIESTILEENESYKHFASRINMLIFQQLGLGKTPVFLYMTDKIAASIDREVDIYQILSKIKNSF</sequence>
<evidence type="ECO:0000313" key="1">
    <source>
        <dbReference type="EMBL" id="OEJ87224.1"/>
    </source>
</evidence>
<dbReference type="VEuPathDB" id="FungiDB:AWRI3580_g3113"/>
<accession>A0A1E5RK40</accession>
<dbReference type="EMBL" id="LPNN01000005">
    <property type="protein sequence ID" value="OEJ87224.1"/>
    <property type="molecule type" value="Genomic_DNA"/>
</dbReference>
<reference evidence="2" key="1">
    <citation type="journal article" date="2016" name="Genome Announc.">
        <title>Genome sequences of three species of Hanseniaspora isolated from spontaneous wine fermentations.</title>
        <authorList>
            <person name="Sternes P.R."/>
            <person name="Lee D."/>
            <person name="Kutyna D.R."/>
            <person name="Borneman A.R."/>
        </authorList>
    </citation>
    <scope>NUCLEOTIDE SEQUENCE [LARGE SCALE GENOMIC DNA]</scope>
    <source>
        <strain evidence="2">AWRI3580</strain>
    </source>
</reference>